<evidence type="ECO:0000256" key="1">
    <source>
        <dbReference type="SAM" id="MobiDB-lite"/>
    </source>
</evidence>
<keyword evidence="4" id="KW-1185">Reference proteome</keyword>
<sequence length="323" mass="35093">MVHFSRPGTAYLDDILDGVQGTGGIALEVSSTSPARKRDYPSVITHFRIKKLTYWVATQHEQDEADTKARRRAMKDLIQSWMDRLQLISLITTFLASVEASMLQVTQSADENGLSQAANSTLLSALVLHLHASFVSFFAAFFLIRFKVKEARREEAKVECSGDMSGDSTGPGVQPTSKGSIMIDKAAKHLTGSPVTLSPASTHDSGSISSSETGHRKDKQKEEESESRPPSPPVWSANPQLVEVGPFQRQPPVTLLSHCHSLCLLFATLGFVLALAGIVLYAWTQKPIVQGVTTGFLGLGVLSITTIATAKNKNQAEPEIIYE</sequence>
<feature type="region of interest" description="Disordered" evidence="1">
    <location>
        <begin position="158"/>
        <end position="178"/>
    </location>
</feature>
<keyword evidence="2" id="KW-1133">Transmembrane helix</keyword>
<comment type="caution">
    <text evidence="3">The sequence shown here is derived from an EMBL/GenBank/DDBJ whole genome shotgun (WGS) entry which is preliminary data.</text>
</comment>
<organism evidence="3 4">
    <name type="scientific">Marasmiellus scandens</name>
    <dbReference type="NCBI Taxonomy" id="2682957"/>
    <lineage>
        <taxon>Eukaryota</taxon>
        <taxon>Fungi</taxon>
        <taxon>Dikarya</taxon>
        <taxon>Basidiomycota</taxon>
        <taxon>Agaricomycotina</taxon>
        <taxon>Agaricomycetes</taxon>
        <taxon>Agaricomycetidae</taxon>
        <taxon>Agaricales</taxon>
        <taxon>Marasmiineae</taxon>
        <taxon>Omphalotaceae</taxon>
        <taxon>Marasmiellus</taxon>
    </lineage>
</organism>
<feature type="region of interest" description="Disordered" evidence="1">
    <location>
        <begin position="193"/>
        <end position="239"/>
    </location>
</feature>
<evidence type="ECO:0008006" key="5">
    <source>
        <dbReference type="Google" id="ProtNLM"/>
    </source>
</evidence>
<feature type="compositionally biased region" description="Basic and acidic residues" evidence="1">
    <location>
        <begin position="213"/>
        <end position="222"/>
    </location>
</feature>
<feature type="transmembrane region" description="Helical" evidence="2">
    <location>
        <begin position="122"/>
        <end position="144"/>
    </location>
</feature>
<keyword evidence="2" id="KW-0472">Membrane</keyword>
<reference evidence="3 4" key="1">
    <citation type="submission" date="2024-01" db="EMBL/GenBank/DDBJ databases">
        <title>A draft genome for the cacao thread blight pathogen Marasmiellus scandens.</title>
        <authorList>
            <person name="Baruah I.K."/>
            <person name="Leung J."/>
            <person name="Bukari Y."/>
            <person name="Amoako-Attah I."/>
            <person name="Meinhardt L.W."/>
            <person name="Bailey B.A."/>
            <person name="Cohen S.P."/>
        </authorList>
    </citation>
    <scope>NUCLEOTIDE SEQUENCE [LARGE SCALE GENOMIC DNA]</scope>
    <source>
        <strain evidence="3 4">GH-19</strain>
    </source>
</reference>
<dbReference type="EMBL" id="JBANRG010000001">
    <property type="protein sequence ID" value="KAK7472447.1"/>
    <property type="molecule type" value="Genomic_DNA"/>
</dbReference>
<name>A0ABR1K5N6_9AGAR</name>
<keyword evidence="2" id="KW-0812">Transmembrane</keyword>
<proteinExistence type="predicted"/>
<evidence type="ECO:0000313" key="3">
    <source>
        <dbReference type="EMBL" id="KAK7472447.1"/>
    </source>
</evidence>
<evidence type="ECO:0000313" key="4">
    <source>
        <dbReference type="Proteomes" id="UP001498398"/>
    </source>
</evidence>
<feature type="transmembrane region" description="Helical" evidence="2">
    <location>
        <begin position="262"/>
        <end position="282"/>
    </location>
</feature>
<protein>
    <recommendedName>
        <fullName evidence="5">Transmembrane protein</fullName>
    </recommendedName>
</protein>
<feature type="transmembrane region" description="Helical" evidence="2">
    <location>
        <begin position="288"/>
        <end position="310"/>
    </location>
</feature>
<feature type="transmembrane region" description="Helical" evidence="2">
    <location>
        <begin position="81"/>
        <end position="102"/>
    </location>
</feature>
<dbReference type="Proteomes" id="UP001498398">
    <property type="component" value="Unassembled WGS sequence"/>
</dbReference>
<feature type="compositionally biased region" description="Polar residues" evidence="1">
    <location>
        <begin position="193"/>
        <end position="212"/>
    </location>
</feature>
<accession>A0ABR1K5N6</accession>
<evidence type="ECO:0000256" key="2">
    <source>
        <dbReference type="SAM" id="Phobius"/>
    </source>
</evidence>
<gene>
    <name evidence="3" type="ORF">VKT23_000562</name>
</gene>